<dbReference type="InterPro" id="IPR029044">
    <property type="entry name" value="Nucleotide-diphossugar_trans"/>
</dbReference>
<reference evidence="2 3" key="1">
    <citation type="submission" date="2016-10" db="EMBL/GenBank/DDBJ databases">
        <authorList>
            <person name="de Groot N.N."/>
        </authorList>
    </citation>
    <scope>NUCLEOTIDE SEQUENCE [LARGE SCALE GENOMIC DNA]</scope>
    <source>
        <strain evidence="2 3">DSM 2872</strain>
    </source>
</reference>
<dbReference type="RefSeq" id="WP_074672968.1">
    <property type="nucleotide sequence ID" value="NZ_FNQG01000011.1"/>
</dbReference>
<proteinExistence type="predicted"/>
<dbReference type="Gene3D" id="3.90.550.10">
    <property type="entry name" value="Spore Coat Polysaccharide Biosynthesis Protein SpsA, Chain A"/>
    <property type="match status" value="1"/>
</dbReference>
<name>A0A1H3ZH64_SELRU</name>
<sequence>MQDIKLSVCYMVKNEAENLPISLASVKDAADEIIVVDTGSTDNTKAIAIEYEARVFDFPWQDDFSAPRNFAIEQAKGEWILFLDADESFPKPLDRMELLNYLAGVSAEVVLLKLHNVDTLAEQHKFNTDWVPRIFRRRADLRYRGRIHEHISKQNGDLQVVYAPQRFYFLHTGYAECISEAKCRRDLQIMQQVISEGDWEPVYDYYLTDCYYGIHDYEQALAHAQSFARSGTVVHGGNGHTYRMILECMRALGLPDADMLPWAEEACRMYPDLPEFYAEQGMILCGLGRLDEAQMLLHTALRRYDTDTAETCHASYFSPEVAAKVAARLGEIADLHGEKEKAAVYFVQALDYCSTNKKVLEKAKKFLKST</sequence>
<keyword evidence="2" id="KW-0808">Transferase</keyword>
<evidence type="ECO:0000313" key="2">
    <source>
        <dbReference type="EMBL" id="SEA22997.1"/>
    </source>
</evidence>
<feature type="domain" description="Glycosyltransferase 2-like" evidence="1">
    <location>
        <begin position="7"/>
        <end position="116"/>
    </location>
</feature>
<protein>
    <submittedName>
        <fullName evidence="2">Glycosyl transferase family 2</fullName>
    </submittedName>
</protein>
<dbReference type="PANTHER" id="PTHR43630">
    <property type="entry name" value="POLY-BETA-1,6-N-ACETYL-D-GLUCOSAMINE SYNTHASE"/>
    <property type="match status" value="1"/>
</dbReference>
<dbReference type="InterPro" id="IPR001173">
    <property type="entry name" value="Glyco_trans_2-like"/>
</dbReference>
<dbReference type="Pfam" id="PF00535">
    <property type="entry name" value="Glycos_transf_2"/>
    <property type="match status" value="1"/>
</dbReference>
<dbReference type="GO" id="GO:0016740">
    <property type="term" value="F:transferase activity"/>
    <property type="evidence" value="ECO:0007669"/>
    <property type="project" value="UniProtKB-KW"/>
</dbReference>
<evidence type="ECO:0000313" key="3">
    <source>
        <dbReference type="Proteomes" id="UP000183469"/>
    </source>
</evidence>
<accession>A0A1H3ZH64</accession>
<dbReference type="SUPFAM" id="SSF53448">
    <property type="entry name" value="Nucleotide-diphospho-sugar transferases"/>
    <property type="match status" value="1"/>
</dbReference>
<organism evidence="2 3">
    <name type="scientific">Selenomonas ruminantium</name>
    <dbReference type="NCBI Taxonomy" id="971"/>
    <lineage>
        <taxon>Bacteria</taxon>
        <taxon>Bacillati</taxon>
        <taxon>Bacillota</taxon>
        <taxon>Negativicutes</taxon>
        <taxon>Selenomonadales</taxon>
        <taxon>Selenomonadaceae</taxon>
        <taxon>Selenomonas</taxon>
    </lineage>
</organism>
<dbReference type="EMBL" id="FNQG01000011">
    <property type="protein sequence ID" value="SEA22997.1"/>
    <property type="molecule type" value="Genomic_DNA"/>
</dbReference>
<dbReference type="InterPro" id="IPR011990">
    <property type="entry name" value="TPR-like_helical_dom_sf"/>
</dbReference>
<evidence type="ECO:0000259" key="1">
    <source>
        <dbReference type="Pfam" id="PF00535"/>
    </source>
</evidence>
<dbReference type="SMART" id="SM00028">
    <property type="entry name" value="TPR"/>
    <property type="match status" value="2"/>
</dbReference>
<dbReference type="Gene3D" id="1.25.40.10">
    <property type="entry name" value="Tetratricopeptide repeat domain"/>
    <property type="match status" value="1"/>
</dbReference>
<dbReference type="SUPFAM" id="SSF48452">
    <property type="entry name" value="TPR-like"/>
    <property type="match status" value="1"/>
</dbReference>
<dbReference type="AlphaFoldDB" id="A0A1H3ZH64"/>
<gene>
    <name evidence="2" type="ORF">SAMN05660648_02428</name>
</gene>
<dbReference type="InterPro" id="IPR019734">
    <property type="entry name" value="TPR_rpt"/>
</dbReference>
<dbReference type="CDD" id="cd02511">
    <property type="entry name" value="Beta4Glucosyltransferase"/>
    <property type="match status" value="1"/>
</dbReference>
<dbReference type="PANTHER" id="PTHR43630:SF2">
    <property type="entry name" value="GLYCOSYLTRANSFERASE"/>
    <property type="match status" value="1"/>
</dbReference>
<dbReference type="Proteomes" id="UP000183469">
    <property type="component" value="Unassembled WGS sequence"/>
</dbReference>